<dbReference type="InterPro" id="IPR051047">
    <property type="entry name" value="AccD/PCCB"/>
</dbReference>
<dbReference type="EMBL" id="SNUZ01000003">
    <property type="protein sequence ID" value="MCL3786812.1"/>
    <property type="molecule type" value="Genomic_DNA"/>
</dbReference>
<accession>A0ABT0NF92</accession>
<dbReference type="GO" id="GO:0016740">
    <property type="term" value="F:transferase activity"/>
    <property type="evidence" value="ECO:0007669"/>
    <property type="project" value="UniProtKB-KW"/>
</dbReference>
<feature type="domain" description="CoA carboxyltransferase C-terminal" evidence="1">
    <location>
        <begin position="223"/>
        <end position="435"/>
    </location>
</feature>
<comment type="caution">
    <text evidence="2">The sequence shown here is derived from an EMBL/GenBank/DDBJ whole genome shotgun (WGS) entry which is preliminary data.</text>
</comment>
<dbReference type="InterPro" id="IPR034733">
    <property type="entry name" value="AcCoA_carboxyl_beta"/>
</dbReference>
<evidence type="ECO:0000313" key="3">
    <source>
        <dbReference type="Proteomes" id="UP001056693"/>
    </source>
</evidence>
<sequence>MLFVGIFNTLYWRMFKMSIEKINQAKAEIASTSAYKTITEFFDADSFTEIDAFAKSGEGFAEVVAGFGTVEGMPVYAFAQNSDICGGAMSKAQAAKLKKIYDLALKTGAPVVGFYDSVGGRLMQGNELLAGCGQVLNSAAAVSGAVPQISVVLGTCLGTNALNAASADFVIMSEKAQLSLDVTGKNASAEYNAEHGIASVVAKDSAEAVAKAKELVLYLPSNNLNTAPESFEEEPADCDCIVGSTVDGGSVYKLFDNYGKDAKVRLARLGGSVVGIVKTNGGVLSCPATTKIAKFVRFCDAFSLPILTFVDCKGFESIKSAAKAASAYAEATTVKISVVYGQAVGSGYIALAGTGANADMVYALPQAVISPVNVEAAAFILAADAMNVPVAEQKAVAEKFAAENLSAFNAAQNGYVDGIVEQQDLRKALISALDMLAGKRVPTVAKKHSTI</sequence>
<dbReference type="PANTHER" id="PTHR43842">
    <property type="entry name" value="PROPIONYL-COA CARBOXYLASE BETA CHAIN"/>
    <property type="match status" value="1"/>
</dbReference>
<dbReference type="SUPFAM" id="SSF52096">
    <property type="entry name" value="ClpP/crotonase"/>
    <property type="match status" value="2"/>
</dbReference>
<dbReference type="InterPro" id="IPR029045">
    <property type="entry name" value="ClpP/crotonase-like_dom_sf"/>
</dbReference>
<dbReference type="Gene3D" id="3.90.226.10">
    <property type="entry name" value="2-enoyl-CoA Hydratase, Chain A, domain 1"/>
    <property type="match status" value="2"/>
</dbReference>
<dbReference type="Pfam" id="PF01039">
    <property type="entry name" value="Carboxyl_trans"/>
    <property type="match status" value="1"/>
</dbReference>
<organism evidence="2 3">
    <name type="scientific">Ruminococcus bromii</name>
    <dbReference type="NCBI Taxonomy" id="40518"/>
    <lineage>
        <taxon>Bacteria</taxon>
        <taxon>Bacillati</taxon>
        <taxon>Bacillota</taxon>
        <taxon>Clostridia</taxon>
        <taxon>Eubacteriales</taxon>
        <taxon>Oscillospiraceae</taxon>
        <taxon>Ruminococcus</taxon>
    </lineage>
</organism>
<dbReference type="Proteomes" id="UP001056693">
    <property type="component" value="Unassembled WGS sequence"/>
</dbReference>
<proteinExistence type="predicted"/>
<dbReference type="PANTHER" id="PTHR43842:SF2">
    <property type="entry name" value="PROPIONYL-COA CARBOXYLASE BETA CHAIN, MITOCHONDRIAL"/>
    <property type="match status" value="1"/>
</dbReference>
<dbReference type="PROSITE" id="PS50989">
    <property type="entry name" value="COA_CT_CTER"/>
    <property type="match status" value="1"/>
</dbReference>
<name>A0ABT0NF92_9FIRM</name>
<protein>
    <submittedName>
        <fullName evidence="2">Carboxyl transferase</fullName>
    </submittedName>
</protein>
<gene>
    <name evidence="2" type="ORF">E2N93_02055</name>
</gene>
<evidence type="ECO:0000259" key="1">
    <source>
        <dbReference type="PROSITE" id="PS50989"/>
    </source>
</evidence>
<keyword evidence="3" id="KW-1185">Reference proteome</keyword>
<keyword evidence="2" id="KW-0808">Transferase</keyword>
<dbReference type="InterPro" id="IPR011763">
    <property type="entry name" value="COA_CT_C"/>
</dbReference>
<reference evidence="2 3" key="1">
    <citation type="submission" date="2019-03" db="EMBL/GenBank/DDBJ databases">
        <authorList>
            <person name="Molinero N."/>
            <person name="Sanchez B."/>
            <person name="Walker A."/>
            <person name="Duncan S."/>
            <person name="Delgado S."/>
            <person name="Margolles A."/>
        </authorList>
    </citation>
    <scope>NUCLEOTIDE SEQUENCE [LARGE SCALE GENOMIC DNA]</scope>
    <source>
        <strain evidence="2 3">IPLA60002</strain>
    </source>
</reference>
<evidence type="ECO:0000313" key="2">
    <source>
        <dbReference type="EMBL" id="MCL3786812.1"/>
    </source>
</evidence>